<accession>A0A8K1CJY2</accession>
<dbReference type="PANTHER" id="PTHR17630:SF44">
    <property type="entry name" value="PROTEIN AIM2"/>
    <property type="match status" value="1"/>
</dbReference>
<protein>
    <recommendedName>
        <fullName evidence="2">Dienelactone hydrolase domain-containing protein</fullName>
    </recommendedName>
</protein>
<comment type="caution">
    <text evidence="3">The sequence shown here is derived from an EMBL/GenBank/DDBJ whole genome shotgun (WGS) entry which is preliminary data.</text>
</comment>
<dbReference type="Pfam" id="PF01738">
    <property type="entry name" value="DLH"/>
    <property type="match status" value="1"/>
</dbReference>
<keyword evidence="4" id="KW-1185">Reference proteome</keyword>
<organism evidence="3 4">
    <name type="scientific">Pythium oligandrum</name>
    <name type="common">Mycoparasitic fungus</name>
    <dbReference type="NCBI Taxonomy" id="41045"/>
    <lineage>
        <taxon>Eukaryota</taxon>
        <taxon>Sar</taxon>
        <taxon>Stramenopiles</taxon>
        <taxon>Oomycota</taxon>
        <taxon>Peronosporomycetes</taxon>
        <taxon>Pythiales</taxon>
        <taxon>Pythiaceae</taxon>
        <taxon>Pythium</taxon>
    </lineage>
</organism>
<reference evidence="3" key="1">
    <citation type="submission" date="2019-03" db="EMBL/GenBank/DDBJ databases">
        <title>Long read genome sequence of the mycoparasitic Pythium oligandrum ATCC 38472 isolated from sugarbeet rhizosphere.</title>
        <authorList>
            <person name="Gaulin E."/>
        </authorList>
    </citation>
    <scope>NUCLEOTIDE SEQUENCE</scope>
    <source>
        <strain evidence="3">ATCC 38472_TT</strain>
    </source>
</reference>
<evidence type="ECO:0000259" key="2">
    <source>
        <dbReference type="Pfam" id="PF01738"/>
    </source>
</evidence>
<proteinExistence type="predicted"/>
<name>A0A8K1CJY2_PYTOL</name>
<gene>
    <name evidence="3" type="ORF">Poli38472_013066</name>
</gene>
<dbReference type="InterPro" id="IPR002925">
    <property type="entry name" value="Dienelactn_hydro"/>
</dbReference>
<dbReference type="AlphaFoldDB" id="A0A8K1CJY2"/>
<feature type="region of interest" description="Disordered" evidence="1">
    <location>
        <begin position="1"/>
        <end position="30"/>
    </location>
</feature>
<dbReference type="Proteomes" id="UP000794436">
    <property type="component" value="Unassembled WGS sequence"/>
</dbReference>
<feature type="compositionally biased region" description="Polar residues" evidence="1">
    <location>
        <begin position="16"/>
        <end position="30"/>
    </location>
</feature>
<evidence type="ECO:0000313" key="4">
    <source>
        <dbReference type="Proteomes" id="UP000794436"/>
    </source>
</evidence>
<dbReference type="PANTHER" id="PTHR17630">
    <property type="entry name" value="DIENELACTONE HYDROLASE"/>
    <property type="match status" value="1"/>
</dbReference>
<evidence type="ECO:0000313" key="3">
    <source>
        <dbReference type="EMBL" id="TMW64444.1"/>
    </source>
</evidence>
<dbReference type="OrthoDB" id="17560at2759"/>
<evidence type="ECO:0000256" key="1">
    <source>
        <dbReference type="SAM" id="MobiDB-lite"/>
    </source>
</evidence>
<dbReference type="EMBL" id="SPLM01000040">
    <property type="protein sequence ID" value="TMW64444.1"/>
    <property type="molecule type" value="Genomic_DNA"/>
</dbReference>
<sequence length="125" mass="13459">MSSCCPPGSEPARPTSPHTGETKQFGQTNLYVAGPPPAKVGVLAFPDIFGVNSGRIKQNADRLGEEGYAVVLVDVTKGDYFSEDTAIPTVIAQEGDWLARTDYKKHVRQAIYRRCDLLSQAGSAC</sequence>
<dbReference type="GO" id="GO:0016787">
    <property type="term" value="F:hydrolase activity"/>
    <property type="evidence" value="ECO:0007669"/>
    <property type="project" value="InterPro"/>
</dbReference>
<dbReference type="Gene3D" id="3.40.50.1820">
    <property type="entry name" value="alpha/beta hydrolase"/>
    <property type="match status" value="1"/>
</dbReference>
<feature type="domain" description="Dienelactone hydrolase" evidence="2">
    <location>
        <begin position="31"/>
        <end position="96"/>
    </location>
</feature>
<dbReference type="InterPro" id="IPR029058">
    <property type="entry name" value="AB_hydrolase_fold"/>
</dbReference>